<sequence>MSDLYPDVVASGGLGAAVREVARRRGRDVGVPDWAIDYVTVPTTRGYVSVDLSDEERLFRVRVHIPGFSWGIGATDDLGLLVDVIAAWRDGVPFDVLAGEFAFLELDEFAGALDRGEPTAAQWTNLLGSEPGDLLRLLHADDVLRNMFPTITHGAVRLRVDPMNWLSRQILVFEEREGHYSVARPPGTAWTEVMAADLIPHLRAALGKDG</sequence>
<proteinExistence type="predicted"/>
<evidence type="ECO:0000313" key="2">
    <source>
        <dbReference type="EMBL" id="MDX3017027.1"/>
    </source>
</evidence>
<gene>
    <name evidence="1" type="ORF">PV399_14795</name>
    <name evidence="2" type="ORF">PV666_03920</name>
</gene>
<protein>
    <submittedName>
        <fullName evidence="1">Uncharacterized protein</fullName>
    </submittedName>
</protein>
<dbReference type="EMBL" id="JARAWP010000002">
    <property type="protein sequence ID" value="MDX3017027.1"/>
    <property type="molecule type" value="Genomic_DNA"/>
</dbReference>
<keyword evidence="3" id="KW-1185">Reference proteome</keyword>
<accession>A0AAP6BAC3</accession>
<evidence type="ECO:0000313" key="1">
    <source>
        <dbReference type="EMBL" id="MDX2960970.1"/>
    </source>
</evidence>
<dbReference type="GeneID" id="69809953"/>
<dbReference type="RefSeq" id="WP_010354251.1">
    <property type="nucleotide sequence ID" value="NZ_BCML01000074.1"/>
</dbReference>
<evidence type="ECO:0000313" key="3">
    <source>
        <dbReference type="Proteomes" id="UP001272987"/>
    </source>
</evidence>
<reference evidence="1 3" key="1">
    <citation type="journal article" date="2023" name="Microb. Genom.">
        <title>Mesoterricola silvestris gen. nov., sp. nov., Mesoterricola sediminis sp. nov., Geothrix oryzae sp. nov., Geothrix edaphica sp. nov., Geothrix rubra sp. nov., and Geothrix limicola sp. nov., six novel members of Acidobacteriota isolated from soils.</title>
        <authorList>
            <person name="Weisberg A.J."/>
            <person name="Pearce E."/>
            <person name="Kramer C.G."/>
            <person name="Chang J.H."/>
            <person name="Clarke C.R."/>
        </authorList>
    </citation>
    <scope>NUCLEOTIDE SEQUENCE</scope>
    <source>
        <strain evidence="2 3">NB05-1H</strain>
        <strain evidence="1">NRRL_B-16521</strain>
    </source>
</reference>
<comment type="caution">
    <text evidence="1">The sequence shown here is derived from an EMBL/GenBank/DDBJ whole genome shotgun (WGS) entry which is preliminary data.</text>
</comment>
<name>A0AAP6BAC3_9ACTN</name>
<evidence type="ECO:0000313" key="4">
    <source>
        <dbReference type="Proteomes" id="UP001282288"/>
    </source>
</evidence>
<organism evidence="1 4">
    <name type="scientific">Streptomyces acidiscabies</name>
    <dbReference type="NCBI Taxonomy" id="42234"/>
    <lineage>
        <taxon>Bacteria</taxon>
        <taxon>Bacillati</taxon>
        <taxon>Actinomycetota</taxon>
        <taxon>Actinomycetes</taxon>
        <taxon>Kitasatosporales</taxon>
        <taxon>Streptomycetaceae</taxon>
        <taxon>Streptomyces</taxon>
    </lineage>
</organism>
<dbReference type="AlphaFoldDB" id="A0AAP6BAC3"/>
<dbReference type="Proteomes" id="UP001282288">
    <property type="component" value="Unassembled WGS sequence"/>
</dbReference>
<dbReference type="EMBL" id="JARAWC010000009">
    <property type="protein sequence ID" value="MDX2960970.1"/>
    <property type="molecule type" value="Genomic_DNA"/>
</dbReference>
<dbReference type="Proteomes" id="UP001272987">
    <property type="component" value="Unassembled WGS sequence"/>
</dbReference>